<accession>A0A1Q9CCX8</accession>
<evidence type="ECO:0000313" key="2">
    <source>
        <dbReference type="EMBL" id="OLP80780.1"/>
    </source>
</evidence>
<protein>
    <submittedName>
        <fullName evidence="2">Uncharacterized protein</fullName>
    </submittedName>
</protein>
<sequence length="1372" mass="151834">MLAFARCSISAFRAQFAQHISSPEAGAPDDAERRSLEHQLNQVGGGWRPKEALLVMIAKLIGVMQIHFDVAESPENAARLKDRLASMRQHGFVTEEPLSEEDFDLACAAAERHFLSQGLPLTEIRSVMRTVQVALAEITEKGDKPKAEGEKKDDKPQAEGEKKDDKPKAEGEVSAPLFARSSECLSACFCPLPPHPFDIFAAASSPLVIASVLDPAAHLAQEFDRPLTRRAETMEDALRVARRCAVELATSPLGGAAVICGFRVFPFSREGCHRMMTRLCDPAAHENSDASREASKWLKLYADLLGTGSLDFVHTQVLSSVEARLSDALLEVGRLLDQRSSTIPGTPEGRLEAARLLAIELVLDPLACDDVRLGMRVFGGSPAQAFRRLCLLCHPDKNGRSEQSVKATRELQDLIKLVTARPEPNLLELPPCRVEQLLREALRRVEEDKAGLASASSALGNRRGAGETAEPQTMGEEHTEPETMGEEQAEPEAVGEEQAEPEDVREDQDEPEDVYEDQDEPEDVGENDLGHYTDKAEDLNDEPPDGNLVGMELVWERVDHWSIVRALQLDAVRRAADGELFDILFSFYKRARKVGPDGVGWVPVLRRPGRCAPGLTGRLYSGVGTIPCSESPAKRRKGAVDEVRAAFVAQLPAEIQQELRMGVPDGLAGRSGFAFSKAIRYILRARLNSVEIDVTNSFLYGLPDILIDYVQNREDILHRISELLLPKMSDRRAKAKELMIALGFGGSFAKWCSRTLREVPLAGPGARGELVHWLYFFERSARQWHEELWQMLPEEAQQWHREEGRSFASAAFALYAHEERLVHDEMEKAADKQYIDCQHDGIGALRSAVQQVKASLPGIDLAVKELPDCWAFASAAHPNLDWQLVSGMDFEDYHALRHVCREHVWKGRARGNTVDFSKLAAALLQPVVHVPVEGGEKRTTYESFEKGGYWLTRRNGGPKDALLEVVQPAIAQQDAVPRGLPVQVREPRACQATKSRGSQAVEEGVLVQRLRGAVVHGEHRLAEVPEQLLDCLAQVVAIPKFYRSCCGPDMKAWTSLILVSFPDTTRLPASLPSSCSLPVSMYSFKKALMSSKMVVSLSGCHISELAAAWNPRRSREGPAPFHARLRGKRLAWASEVPDHFGMAEGFIKPFCDHEGAPVTSRHLHKGAKDFAPTALLVATSNSPPRVINPDGMLRRLRVCQTSVKFTRRPESATEAQAVDGLKAAINRGEYNKYLMYFAANLVDTLSEKFNPGSEIMPQPPDMKLSALDVMDDTPQPRENFLQERCVECPRAEAVEYSTLLDELIKWFSFEGPDKKARARTEANRLGIMGKSWGRRYIATSSKDGQIGGLKLRPAATSTENARPSQSFFPRAA</sequence>
<comment type="caution">
    <text evidence="2">The sequence shown here is derived from an EMBL/GenBank/DDBJ whole genome shotgun (WGS) entry which is preliminary data.</text>
</comment>
<feature type="region of interest" description="Disordered" evidence="1">
    <location>
        <begin position="448"/>
        <end position="544"/>
    </location>
</feature>
<feature type="compositionally biased region" description="Acidic residues" evidence="1">
    <location>
        <begin position="483"/>
        <end position="526"/>
    </location>
</feature>
<dbReference type="InterPro" id="IPR001623">
    <property type="entry name" value="DnaJ_domain"/>
</dbReference>
<feature type="compositionally biased region" description="Polar residues" evidence="1">
    <location>
        <begin position="1355"/>
        <end position="1372"/>
    </location>
</feature>
<evidence type="ECO:0000256" key="1">
    <source>
        <dbReference type="SAM" id="MobiDB-lite"/>
    </source>
</evidence>
<dbReference type="EMBL" id="LSRX01001346">
    <property type="protein sequence ID" value="OLP80780.1"/>
    <property type="molecule type" value="Genomic_DNA"/>
</dbReference>
<organism evidence="2 3">
    <name type="scientific">Symbiodinium microadriaticum</name>
    <name type="common">Dinoflagellate</name>
    <name type="synonym">Zooxanthella microadriatica</name>
    <dbReference type="NCBI Taxonomy" id="2951"/>
    <lineage>
        <taxon>Eukaryota</taxon>
        <taxon>Sar</taxon>
        <taxon>Alveolata</taxon>
        <taxon>Dinophyceae</taxon>
        <taxon>Suessiales</taxon>
        <taxon>Symbiodiniaceae</taxon>
        <taxon>Symbiodinium</taxon>
    </lineage>
</organism>
<reference evidence="2 3" key="1">
    <citation type="submission" date="2016-02" db="EMBL/GenBank/DDBJ databases">
        <title>Genome analysis of coral dinoflagellate symbionts highlights evolutionary adaptations to a symbiotic lifestyle.</title>
        <authorList>
            <person name="Aranda M."/>
            <person name="Li Y."/>
            <person name="Liew Y.J."/>
            <person name="Baumgarten S."/>
            <person name="Simakov O."/>
            <person name="Wilson M."/>
            <person name="Piel J."/>
            <person name="Ashoor H."/>
            <person name="Bougouffa S."/>
            <person name="Bajic V.B."/>
            <person name="Ryu T."/>
            <person name="Ravasi T."/>
            <person name="Bayer T."/>
            <person name="Micklem G."/>
            <person name="Kim H."/>
            <person name="Bhak J."/>
            <person name="Lajeunesse T.C."/>
            <person name="Voolstra C.R."/>
        </authorList>
    </citation>
    <scope>NUCLEOTIDE SEQUENCE [LARGE SCALE GENOMIC DNA]</scope>
    <source>
        <strain evidence="2 3">CCMP2467</strain>
    </source>
</reference>
<name>A0A1Q9CCX8_SYMMI</name>
<feature type="compositionally biased region" description="Basic and acidic residues" evidence="1">
    <location>
        <begin position="140"/>
        <end position="171"/>
    </location>
</feature>
<feature type="compositionally biased region" description="Low complexity" evidence="1">
    <location>
        <begin position="451"/>
        <end position="462"/>
    </location>
</feature>
<proteinExistence type="predicted"/>
<keyword evidence="3" id="KW-1185">Reference proteome</keyword>
<evidence type="ECO:0000313" key="3">
    <source>
        <dbReference type="Proteomes" id="UP000186817"/>
    </source>
</evidence>
<dbReference type="CDD" id="cd06257">
    <property type="entry name" value="DnaJ"/>
    <property type="match status" value="1"/>
</dbReference>
<dbReference type="OrthoDB" id="414425at2759"/>
<feature type="region of interest" description="Disordered" evidence="1">
    <location>
        <begin position="140"/>
        <end position="172"/>
    </location>
</feature>
<feature type="compositionally biased region" description="Basic and acidic residues" evidence="1">
    <location>
        <begin position="528"/>
        <end position="538"/>
    </location>
</feature>
<dbReference type="Proteomes" id="UP000186817">
    <property type="component" value="Unassembled WGS sequence"/>
</dbReference>
<gene>
    <name evidence="2" type="ORF">AK812_SmicGene38760</name>
</gene>
<feature type="region of interest" description="Disordered" evidence="1">
    <location>
        <begin position="1344"/>
        <end position="1372"/>
    </location>
</feature>